<feature type="transmembrane region" description="Helical" evidence="1">
    <location>
        <begin position="20"/>
        <end position="40"/>
    </location>
</feature>
<evidence type="ECO:0000313" key="3">
    <source>
        <dbReference type="Proteomes" id="UP001442364"/>
    </source>
</evidence>
<feature type="transmembrane region" description="Helical" evidence="1">
    <location>
        <begin position="207"/>
        <end position="229"/>
    </location>
</feature>
<feature type="transmembrane region" description="Helical" evidence="1">
    <location>
        <begin position="249"/>
        <end position="270"/>
    </location>
</feature>
<evidence type="ECO:0000313" key="2">
    <source>
        <dbReference type="EMBL" id="MEQ2379347.1"/>
    </source>
</evidence>
<feature type="transmembrane region" description="Helical" evidence="1">
    <location>
        <begin position="118"/>
        <end position="148"/>
    </location>
</feature>
<keyword evidence="1" id="KW-0472">Membrane</keyword>
<proteinExistence type="predicted"/>
<dbReference type="EMBL" id="JBBMER010000003">
    <property type="protein sequence ID" value="MEQ2379347.1"/>
    <property type="molecule type" value="Genomic_DNA"/>
</dbReference>
<keyword evidence="1" id="KW-1133">Transmembrane helix</keyword>
<evidence type="ECO:0000256" key="1">
    <source>
        <dbReference type="SAM" id="Phobius"/>
    </source>
</evidence>
<comment type="caution">
    <text evidence="2">The sequence shown here is derived from an EMBL/GenBank/DDBJ whole genome shotgun (WGS) entry which is preliminary data.</text>
</comment>
<feature type="transmembrane region" description="Helical" evidence="1">
    <location>
        <begin position="177"/>
        <end position="200"/>
    </location>
</feature>
<reference evidence="2 3" key="1">
    <citation type="submission" date="2024-03" db="EMBL/GenBank/DDBJ databases">
        <title>Human intestinal bacterial collection.</title>
        <authorList>
            <person name="Pauvert C."/>
            <person name="Hitch T.C.A."/>
            <person name="Clavel T."/>
        </authorList>
    </citation>
    <scope>NUCLEOTIDE SEQUENCE [LARGE SCALE GENOMIC DNA]</scope>
    <source>
        <strain evidence="2 3">CLA-AA-H255</strain>
    </source>
</reference>
<gene>
    <name evidence="2" type="ORF">WMO14_05570</name>
</gene>
<protein>
    <recommendedName>
        <fullName evidence="4">ABC transporter permease</fullName>
    </recommendedName>
</protein>
<organism evidence="2 3">
    <name type="scientific">[Lactobacillus] rogosae</name>
    <dbReference type="NCBI Taxonomy" id="706562"/>
    <lineage>
        <taxon>Bacteria</taxon>
        <taxon>Bacillati</taxon>
        <taxon>Bacillota</taxon>
        <taxon>Clostridia</taxon>
        <taxon>Lachnospirales</taxon>
        <taxon>Lachnospiraceae</taxon>
        <taxon>Lachnospira</taxon>
    </lineage>
</organism>
<sequence length="278" mass="31969">MRIGALLRIEVERAFKSRMFWLMLLLGIVITGIEFVIAPLRYSKDIIGTFDGSIGNTINTVFNSWFFSLQKNAIPLRQLYIMIMPLMAVFAYGYSAVSDIKSGYIENIYTRIDKKYYLIVKCVVSHIAGGIVVVVPLLMNLIACSIILPSVKMQAVVGFYEPRGFSLLSGVSYTHPYIYIFIELMIIFLYTGLFTTFSVMLSQIVPVYFITMIFPFLLNYFCYIIQGFFNLEKYNPIRIMTVGYSYNNTLLNLIIEYIIICGITFAVYMYRGMHNEVL</sequence>
<dbReference type="RefSeq" id="WP_055306241.1">
    <property type="nucleotide sequence ID" value="NZ_DAWCMB010000314.1"/>
</dbReference>
<keyword evidence="1" id="KW-0812">Transmembrane</keyword>
<dbReference type="Proteomes" id="UP001442364">
    <property type="component" value="Unassembled WGS sequence"/>
</dbReference>
<name>A0ABV1BUD0_9FIRM</name>
<accession>A0ABV1BUD0</accession>
<keyword evidence="3" id="KW-1185">Reference proteome</keyword>
<evidence type="ECO:0008006" key="4">
    <source>
        <dbReference type="Google" id="ProtNLM"/>
    </source>
</evidence>
<feature type="transmembrane region" description="Helical" evidence="1">
    <location>
        <begin position="79"/>
        <end position="97"/>
    </location>
</feature>